<gene>
    <name evidence="1" type="ORF">QBC37DRAFT_259485</name>
</gene>
<name>A0AAN6XYY7_9PEZI</name>
<reference evidence="1" key="1">
    <citation type="journal article" date="2023" name="Mol. Phylogenet. Evol.">
        <title>Genome-scale phylogeny and comparative genomics of the fungal order Sordariales.</title>
        <authorList>
            <person name="Hensen N."/>
            <person name="Bonometti L."/>
            <person name="Westerberg I."/>
            <person name="Brannstrom I.O."/>
            <person name="Guillou S."/>
            <person name="Cros-Aarteil S."/>
            <person name="Calhoun S."/>
            <person name="Haridas S."/>
            <person name="Kuo A."/>
            <person name="Mondo S."/>
            <person name="Pangilinan J."/>
            <person name="Riley R."/>
            <person name="LaButti K."/>
            <person name="Andreopoulos B."/>
            <person name="Lipzen A."/>
            <person name="Chen C."/>
            <person name="Yan M."/>
            <person name="Daum C."/>
            <person name="Ng V."/>
            <person name="Clum A."/>
            <person name="Steindorff A."/>
            <person name="Ohm R.A."/>
            <person name="Martin F."/>
            <person name="Silar P."/>
            <person name="Natvig D.O."/>
            <person name="Lalanne C."/>
            <person name="Gautier V."/>
            <person name="Ament-Velasquez S.L."/>
            <person name="Kruys A."/>
            <person name="Hutchinson M.I."/>
            <person name="Powell A.J."/>
            <person name="Barry K."/>
            <person name="Miller A.N."/>
            <person name="Grigoriev I.V."/>
            <person name="Debuchy R."/>
            <person name="Gladieux P."/>
            <person name="Hiltunen Thoren M."/>
            <person name="Johannesson H."/>
        </authorList>
    </citation>
    <scope>NUCLEOTIDE SEQUENCE</scope>
    <source>
        <strain evidence="1">PSN293</strain>
    </source>
</reference>
<reference evidence="1" key="2">
    <citation type="submission" date="2023-05" db="EMBL/GenBank/DDBJ databases">
        <authorList>
            <consortium name="Lawrence Berkeley National Laboratory"/>
            <person name="Steindorff A."/>
            <person name="Hensen N."/>
            <person name="Bonometti L."/>
            <person name="Westerberg I."/>
            <person name="Brannstrom I.O."/>
            <person name="Guillou S."/>
            <person name="Cros-Aarteil S."/>
            <person name="Calhoun S."/>
            <person name="Haridas S."/>
            <person name="Kuo A."/>
            <person name="Mondo S."/>
            <person name="Pangilinan J."/>
            <person name="Riley R."/>
            <person name="Labutti K."/>
            <person name="Andreopoulos B."/>
            <person name="Lipzen A."/>
            <person name="Chen C."/>
            <person name="Yanf M."/>
            <person name="Daum C."/>
            <person name="Ng V."/>
            <person name="Clum A."/>
            <person name="Ohm R."/>
            <person name="Martin F."/>
            <person name="Silar P."/>
            <person name="Natvig D."/>
            <person name="Lalanne C."/>
            <person name="Gautier V."/>
            <person name="Ament-Velasquez S.L."/>
            <person name="Kruys A."/>
            <person name="Hutchinson M.I."/>
            <person name="Powell A.J."/>
            <person name="Barry K."/>
            <person name="Miller A.N."/>
            <person name="Grigoriev I.V."/>
            <person name="Debuchy R."/>
            <person name="Gladieux P."/>
            <person name="Thoren M.H."/>
            <person name="Johannesson H."/>
        </authorList>
    </citation>
    <scope>NUCLEOTIDE SEQUENCE</scope>
    <source>
        <strain evidence="1">PSN293</strain>
    </source>
</reference>
<keyword evidence="2" id="KW-1185">Reference proteome</keyword>
<sequence>ELRDMVYKYYLTVNGGYIFDPTSQKLKRSKDSSCSNPHPFALQYTCKLIASEMRGLAL</sequence>
<evidence type="ECO:0000313" key="2">
    <source>
        <dbReference type="Proteomes" id="UP001301769"/>
    </source>
</evidence>
<protein>
    <submittedName>
        <fullName evidence="1">Uncharacterized protein</fullName>
    </submittedName>
</protein>
<dbReference type="EMBL" id="MU858203">
    <property type="protein sequence ID" value="KAK4209509.1"/>
    <property type="molecule type" value="Genomic_DNA"/>
</dbReference>
<feature type="non-terminal residue" evidence="1">
    <location>
        <position position="1"/>
    </location>
</feature>
<comment type="caution">
    <text evidence="1">The sequence shown here is derived from an EMBL/GenBank/DDBJ whole genome shotgun (WGS) entry which is preliminary data.</text>
</comment>
<evidence type="ECO:0000313" key="1">
    <source>
        <dbReference type="EMBL" id="KAK4209509.1"/>
    </source>
</evidence>
<proteinExistence type="predicted"/>
<dbReference type="AlphaFoldDB" id="A0AAN6XYY7"/>
<feature type="non-terminal residue" evidence="1">
    <location>
        <position position="58"/>
    </location>
</feature>
<dbReference type="Proteomes" id="UP001301769">
    <property type="component" value="Unassembled WGS sequence"/>
</dbReference>
<accession>A0AAN6XYY7</accession>
<organism evidence="1 2">
    <name type="scientific">Rhypophila decipiens</name>
    <dbReference type="NCBI Taxonomy" id="261697"/>
    <lineage>
        <taxon>Eukaryota</taxon>
        <taxon>Fungi</taxon>
        <taxon>Dikarya</taxon>
        <taxon>Ascomycota</taxon>
        <taxon>Pezizomycotina</taxon>
        <taxon>Sordariomycetes</taxon>
        <taxon>Sordariomycetidae</taxon>
        <taxon>Sordariales</taxon>
        <taxon>Naviculisporaceae</taxon>
        <taxon>Rhypophila</taxon>
    </lineage>
</organism>